<proteinExistence type="predicted"/>
<organism evidence="1 2">
    <name type="scientific">Terrabacter aeriphilus</name>
    <dbReference type="NCBI Taxonomy" id="515662"/>
    <lineage>
        <taxon>Bacteria</taxon>
        <taxon>Bacillati</taxon>
        <taxon>Actinomycetota</taxon>
        <taxon>Actinomycetes</taxon>
        <taxon>Micrococcales</taxon>
        <taxon>Intrasporangiaceae</taxon>
        <taxon>Terrabacter</taxon>
    </lineage>
</organism>
<comment type="caution">
    <text evidence="1">The sequence shown here is derived from an EMBL/GenBank/DDBJ whole genome shotgun (WGS) entry which is preliminary data.</text>
</comment>
<dbReference type="RefSeq" id="WP_345507779.1">
    <property type="nucleotide sequence ID" value="NZ_BAABIW010000016.1"/>
</dbReference>
<dbReference type="EMBL" id="BAABIW010000016">
    <property type="protein sequence ID" value="GAA5028777.1"/>
    <property type="molecule type" value="Genomic_DNA"/>
</dbReference>
<sequence length="61" mass="6751">MTEFVEQMRQRVNDALGDLAEARAADDEYRIQVHTGELESFARLAAENGVRVPGLEAFDAA</sequence>
<gene>
    <name evidence="1" type="ORF">GCM10023258_24650</name>
</gene>
<accession>A0ABP9JGQ4</accession>
<name>A0ABP9JGQ4_9MICO</name>
<dbReference type="Proteomes" id="UP001500427">
    <property type="component" value="Unassembled WGS sequence"/>
</dbReference>
<protein>
    <submittedName>
        <fullName evidence="1">Uncharacterized protein</fullName>
    </submittedName>
</protein>
<reference evidence="2" key="1">
    <citation type="journal article" date="2019" name="Int. J. Syst. Evol. Microbiol.">
        <title>The Global Catalogue of Microorganisms (GCM) 10K type strain sequencing project: providing services to taxonomists for standard genome sequencing and annotation.</title>
        <authorList>
            <consortium name="The Broad Institute Genomics Platform"/>
            <consortium name="The Broad Institute Genome Sequencing Center for Infectious Disease"/>
            <person name="Wu L."/>
            <person name="Ma J."/>
        </authorList>
    </citation>
    <scope>NUCLEOTIDE SEQUENCE [LARGE SCALE GENOMIC DNA]</scope>
    <source>
        <strain evidence="2">JCM 17687</strain>
    </source>
</reference>
<evidence type="ECO:0000313" key="2">
    <source>
        <dbReference type="Proteomes" id="UP001500427"/>
    </source>
</evidence>
<evidence type="ECO:0000313" key="1">
    <source>
        <dbReference type="EMBL" id="GAA5028777.1"/>
    </source>
</evidence>
<keyword evidence="2" id="KW-1185">Reference proteome</keyword>